<feature type="domain" description="PTS EIIC type-2" evidence="10">
    <location>
        <begin position="6"/>
        <end position="456"/>
    </location>
</feature>
<gene>
    <name evidence="11" type="ORF">DTK66_05035</name>
</gene>
<feature type="transmembrane region" description="Helical" evidence="9">
    <location>
        <begin position="426"/>
        <end position="450"/>
    </location>
</feature>
<dbReference type="InterPro" id="IPR013853">
    <property type="entry name" value="EIIC-GAT"/>
</dbReference>
<keyword evidence="5" id="KW-0598">Phosphotransferase system</keyword>
<feature type="transmembrane region" description="Helical" evidence="9">
    <location>
        <begin position="95"/>
        <end position="115"/>
    </location>
</feature>
<evidence type="ECO:0000256" key="1">
    <source>
        <dbReference type="ARBA" id="ARBA00004651"/>
    </source>
</evidence>
<keyword evidence="2" id="KW-0813">Transport</keyword>
<proteinExistence type="predicted"/>
<feature type="transmembrane region" description="Helical" evidence="9">
    <location>
        <begin position="36"/>
        <end position="54"/>
    </location>
</feature>
<feature type="transmembrane region" description="Helical" evidence="9">
    <location>
        <begin position="6"/>
        <end position="29"/>
    </location>
</feature>
<organism evidence="11 12">
    <name type="scientific">Limosilactobacillus walteri</name>
    <dbReference type="NCBI Taxonomy" id="2268022"/>
    <lineage>
        <taxon>Bacteria</taxon>
        <taxon>Bacillati</taxon>
        <taxon>Bacillota</taxon>
        <taxon>Bacilli</taxon>
        <taxon>Lactobacillales</taxon>
        <taxon>Lactobacillaceae</taxon>
        <taxon>Limosilactobacillus</taxon>
    </lineage>
</organism>
<keyword evidence="3" id="KW-1003">Cell membrane</keyword>
<feature type="transmembrane region" description="Helical" evidence="9">
    <location>
        <begin position="375"/>
        <end position="393"/>
    </location>
</feature>
<evidence type="ECO:0000256" key="7">
    <source>
        <dbReference type="ARBA" id="ARBA00022989"/>
    </source>
</evidence>
<evidence type="ECO:0000256" key="3">
    <source>
        <dbReference type="ARBA" id="ARBA00022475"/>
    </source>
</evidence>
<feature type="transmembrane region" description="Helical" evidence="9">
    <location>
        <begin position="323"/>
        <end position="343"/>
    </location>
</feature>
<dbReference type="PIRSF" id="PIRSF006304">
    <property type="entry name" value="GatC"/>
    <property type="match status" value="1"/>
</dbReference>
<keyword evidence="7 9" id="KW-1133">Transmembrane helix</keyword>
<comment type="caution">
    <text evidence="11">The sequence shown here is derived from an EMBL/GenBank/DDBJ whole genome shotgun (WGS) entry which is preliminary data.</text>
</comment>
<keyword evidence="6 9" id="KW-0812">Transmembrane</keyword>
<evidence type="ECO:0000256" key="9">
    <source>
        <dbReference type="SAM" id="Phobius"/>
    </source>
</evidence>
<dbReference type="InterPro" id="IPR004703">
    <property type="entry name" value="PTS_sugar-sp_permease"/>
</dbReference>
<dbReference type="Pfam" id="PF03611">
    <property type="entry name" value="EIIC-GAT"/>
    <property type="match status" value="1"/>
</dbReference>
<sequence length="492" mass="54228">MLQSFMNVFTTLGDTVVVPIVIFIVALCLRVKARTALMSGLLVGVGLTGFGWIINAFTPVVTKIVRQMVSTTGINLPVVDTGWQTSALVSFHSTVGITFFIVGLILEIVLFLIGYTKVFFATNLWMNWGFMIWGTLAYFVTKNFWLSLGLSIFMMLYVLLTAEVQADRYSSYYKINNGTVGAAHNMENVVPAIILDPLWNLLHFDRVHLTPDALKEKLGILGEPTFIGGVLGIIIGILGNIRRLGTLDAWGQILGFGVKLAAVMTIFPLVAHLFGQAFKPLTDEITERYSKGDTKGLSEEENIKSKKRWFLAVDDGLGYGEPATIISGTILIPIVILLAFILPGNKTLPVVDLVSIPFMVESIIAVTHGNILKTIANAIVWFSLGLYMCSYIAPIYTHAVAQYGVALPAGAVLIASFNVMCRPLNGLIFLAWISGNPLWIGLTIIVYAAFQVFLRTRRQQIWMYLKKMSDRNIAPTSNSNMASEIKKQMIKS</sequence>
<evidence type="ECO:0000313" key="11">
    <source>
        <dbReference type="EMBL" id="MBD5806483.1"/>
    </source>
</evidence>
<evidence type="ECO:0000313" key="12">
    <source>
        <dbReference type="Proteomes" id="UP000704341"/>
    </source>
</evidence>
<evidence type="ECO:0000256" key="5">
    <source>
        <dbReference type="ARBA" id="ARBA00022683"/>
    </source>
</evidence>
<accession>A0ABR8P716</accession>
<feature type="transmembrane region" description="Helical" evidence="9">
    <location>
        <begin position="350"/>
        <end position="369"/>
    </location>
</feature>
<keyword evidence="4" id="KW-0762">Sugar transport</keyword>
<evidence type="ECO:0000256" key="6">
    <source>
        <dbReference type="ARBA" id="ARBA00022692"/>
    </source>
</evidence>
<protein>
    <submittedName>
        <fullName evidence="11">PTS galactitol transporter subunit IIC</fullName>
    </submittedName>
</protein>
<dbReference type="InterPro" id="IPR013014">
    <property type="entry name" value="PTS_EIIC_2"/>
</dbReference>
<dbReference type="Proteomes" id="UP000704341">
    <property type="component" value="Unassembled WGS sequence"/>
</dbReference>
<dbReference type="PROSITE" id="PS51104">
    <property type="entry name" value="PTS_EIIC_TYPE_2"/>
    <property type="match status" value="1"/>
</dbReference>
<feature type="transmembrane region" description="Helical" evidence="9">
    <location>
        <begin position="218"/>
        <end position="241"/>
    </location>
</feature>
<evidence type="ECO:0000256" key="4">
    <source>
        <dbReference type="ARBA" id="ARBA00022597"/>
    </source>
</evidence>
<keyword evidence="8 9" id="KW-0472">Membrane</keyword>
<feature type="transmembrane region" description="Helical" evidence="9">
    <location>
        <begin position="136"/>
        <end position="160"/>
    </location>
</feature>
<evidence type="ECO:0000256" key="8">
    <source>
        <dbReference type="ARBA" id="ARBA00023136"/>
    </source>
</evidence>
<keyword evidence="12" id="KW-1185">Reference proteome</keyword>
<evidence type="ECO:0000256" key="2">
    <source>
        <dbReference type="ARBA" id="ARBA00022448"/>
    </source>
</evidence>
<evidence type="ECO:0000259" key="10">
    <source>
        <dbReference type="PROSITE" id="PS51104"/>
    </source>
</evidence>
<name>A0ABR8P716_9LACO</name>
<dbReference type="PANTHER" id="PTHR37324:SF2">
    <property type="entry name" value="PTS SYSTEM GALACTITOL-SPECIFIC EIIC COMPONENT"/>
    <property type="match status" value="1"/>
</dbReference>
<dbReference type="RefSeq" id="WP_191667955.1">
    <property type="nucleotide sequence ID" value="NZ_QORN01000018.1"/>
</dbReference>
<comment type="subcellular location">
    <subcellularLocation>
        <location evidence="1">Cell membrane</location>
        <topology evidence="1">Multi-pass membrane protein</topology>
    </subcellularLocation>
</comment>
<feature type="transmembrane region" description="Helical" evidence="9">
    <location>
        <begin position="253"/>
        <end position="274"/>
    </location>
</feature>
<reference evidence="11 12" key="1">
    <citation type="submission" date="2018-07" db="EMBL/GenBank/DDBJ databases">
        <title>Phylogenomic Insights into understanding Host Adaptation of Lactobacillus reuteri by a novel species, Lactobacillus spp. M31.</title>
        <authorList>
            <person name="Sharma S."/>
            <person name="Patil P."/>
            <person name="Korpole S."/>
            <person name="Patil P.B."/>
        </authorList>
    </citation>
    <scope>NUCLEOTIDE SEQUENCE [LARGE SCALE GENOMIC DNA]</scope>
    <source>
        <strain evidence="11 12">M31</strain>
    </source>
</reference>
<dbReference type="EMBL" id="QORN01000018">
    <property type="protein sequence ID" value="MBD5806483.1"/>
    <property type="molecule type" value="Genomic_DNA"/>
</dbReference>
<dbReference type="PANTHER" id="PTHR37324">
    <property type="entry name" value="PTS SYSTEM GALACTITOL-SPECIFIC EIIC COMPONENT"/>
    <property type="match status" value="1"/>
</dbReference>